<evidence type="ECO:0000256" key="1">
    <source>
        <dbReference type="ARBA" id="ARBA00004733"/>
    </source>
</evidence>
<accession>A0ABW5Q859</accession>
<evidence type="ECO:0000256" key="2">
    <source>
        <dbReference type="ARBA" id="ARBA00011270"/>
    </source>
</evidence>
<evidence type="ECO:0000256" key="7">
    <source>
        <dbReference type="ARBA" id="ARBA00049047"/>
    </source>
</evidence>
<keyword evidence="4 8" id="KW-0822">Tryptophan biosynthesis</keyword>
<dbReference type="PANTHER" id="PTHR43406">
    <property type="entry name" value="TRYPTOPHAN SYNTHASE, ALPHA CHAIN"/>
    <property type="match status" value="1"/>
</dbReference>
<reference evidence="11" key="1">
    <citation type="journal article" date="2019" name="Int. J. Syst. Evol. Microbiol.">
        <title>The Global Catalogue of Microorganisms (GCM) 10K type strain sequencing project: providing services to taxonomists for standard genome sequencing and annotation.</title>
        <authorList>
            <consortium name="The Broad Institute Genomics Platform"/>
            <consortium name="The Broad Institute Genome Sequencing Center for Infectious Disease"/>
            <person name="Wu L."/>
            <person name="Ma J."/>
        </authorList>
    </citation>
    <scope>NUCLEOTIDE SEQUENCE [LARGE SCALE GENOMIC DNA]</scope>
    <source>
        <strain evidence="11">TISTR 1571</strain>
    </source>
</reference>
<keyword evidence="5 8" id="KW-0057">Aromatic amino acid biosynthesis</keyword>
<dbReference type="NCBIfam" id="TIGR00262">
    <property type="entry name" value="trpA"/>
    <property type="match status" value="1"/>
</dbReference>
<sequence>MRNTITHGREYLETTLNQTLSQGNKIFVPYVMAGDGGLDQLIPNLKFLSEEGATAIELGIPFSDPVADGPTIQEAGKRALEQNVTLKSVIELLKQERYQIDAPIIFMTYINPIFKYGIENFIKDAQEAGVDGLIIPDLPFEQQVLISNHLNEAGIALIQLVSLTSSKKRIKQLAEASQGFTYAITVNGITGARSNFAKDLEAHLSQLQEFSSAPVLAGFGISSPEHVEQMGNMADGVIVGSKIIELLQDNDTDSIKRLIESSKAK</sequence>
<evidence type="ECO:0000256" key="6">
    <source>
        <dbReference type="ARBA" id="ARBA00023239"/>
    </source>
</evidence>
<comment type="function">
    <text evidence="8">The alpha subunit is responsible for the aldol cleavage of indoleglycerol phosphate to indole and glyceraldehyde 3-phosphate.</text>
</comment>
<dbReference type="PROSITE" id="PS00167">
    <property type="entry name" value="TRP_SYNTHASE_ALPHA"/>
    <property type="match status" value="1"/>
</dbReference>
<protein>
    <recommendedName>
        <fullName evidence="8">Tryptophan synthase alpha chain</fullName>
        <ecNumber evidence="8">4.2.1.20</ecNumber>
    </recommendedName>
</protein>
<feature type="active site" description="Proton acceptor" evidence="8">
    <location>
        <position position="57"/>
    </location>
</feature>
<dbReference type="HAMAP" id="MF_00131">
    <property type="entry name" value="Trp_synth_alpha"/>
    <property type="match status" value="1"/>
</dbReference>
<dbReference type="InterPro" id="IPR018204">
    <property type="entry name" value="Trp_synthase_alpha_AS"/>
</dbReference>
<dbReference type="InterPro" id="IPR002028">
    <property type="entry name" value="Trp_synthase_suA"/>
</dbReference>
<gene>
    <name evidence="8 10" type="primary">trpA</name>
    <name evidence="10" type="ORF">ACFSW4_03290</name>
</gene>
<name>A0ABW5Q859_9BACI</name>
<evidence type="ECO:0000313" key="10">
    <source>
        <dbReference type="EMBL" id="MFD2637901.1"/>
    </source>
</evidence>
<dbReference type="Proteomes" id="UP001597452">
    <property type="component" value="Unassembled WGS sequence"/>
</dbReference>
<evidence type="ECO:0000256" key="3">
    <source>
        <dbReference type="ARBA" id="ARBA00022605"/>
    </source>
</evidence>
<dbReference type="EMBL" id="JBHUMZ010000011">
    <property type="protein sequence ID" value="MFD2637901.1"/>
    <property type="molecule type" value="Genomic_DNA"/>
</dbReference>
<dbReference type="PANTHER" id="PTHR43406:SF1">
    <property type="entry name" value="TRYPTOPHAN SYNTHASE ALPHA CHAIN, CHLOROPLASTIC"/>
    <property type="match status" value="1"/>
</dbReference>
<keyword evidence="11" id="KW-1185">Reference proteome</keyword>
<dbReference type="SUPFAM" id="SSF51366">
    <property type="entry name" value="Ribulose-phoshate binding barrel"/>
    <property type="match status" value="1"/>
</dbReference>
<evidence type="ECO:0000256" key="8">
    <source>
        <dbReference type="HAMAP-Rule" id="MF_00131"/>
    </source>
</evidence>
<keyword evidence="6 8" id="KW-0456">Lyase</keyword>
<organism evidence="10 11">
    <name type="scientific">Piscibacillus salipiscarius</name>
    <dbReference type="NCBI Taxonomy" id="299480"/>
    <lineage>
        <taxon>Bacteria</taxon>
        <taxon>Bacillati</taxon>
        <taxon>Bacillota</taxon>
        <taxon>Bacilli</taxon>
        <taxon>Bacillales</taxon>
        <taxon>Bacillaceae</taxon>
        <taxon>Piscibacillus</taxon>
    </lineage>
</organism>
<dbReference type="Pfam" id="PF00290">
    <property type="entry name" value="Trp_syntA"/>
    <property type="match status" value="1"/>
</dbReference>
<proteinExistence type="inferred from homology"/>
<dbReference type="InterPro" id="IPR013785">
    <property type="entry name" value="Aldolase_TIM"/>
</dbReference>
<feature type="active site" description="Proton acceptor" evidence="8">
    <location>
        <position position="68"/>
    </location>
</feature>
<dbReference type="GO" id="GO:0004834">
    <property type="term" value="F:tryptophan synthase activity"/>
    <property type="evidence" value="ECO:0007669"/>
    <property type="project" value="UniProtKB-EC"/>
</dbReference>
<evidence type="ECO:0000256" key="4">
    <source>
        <dbReference type="ARBA" id="ARBA00022822"/>
    </source>
</evidence>
<keyword evidence="3 8" id="KW-0028">Amino-acid biosynthesis</keyword>
<evidence type="ECO:0000313" key="11">
    <source>
        <dbReference type="Proteomes" id="UP001597452"/>
    </source>
</evidence>
<dbReference type="InterPro" id="IPR011060">
    <property type="entry name" value="RibuloseP-bd_barrel"/>
</dbReference>
<comment type="pathway">
    <text evidence="1 8">Amino-acid biosynthesis; L-tryptophan biosynthesis; L-tryptophan from chorismate: step 5/5.</text>
</comment>
<dbReference type="RefSeq" id="WP_054752078.1">
    <property type="nucleotide sequence ID" value="NZ_JBHUMZ010000011.1"/>
</dbReference>
<evidence type="ECO:0000256" key="9">
    <source>
        <dbReference type="RuleBase" id="RU003662"/>
    </source>
</evidence>
<dbReference type="EC" id="4.2.1.20" evidence="8"/>
<evidence type="ECO:0000256" key="5">
    <source>
        <dbReference type="ARBA" id="ARBA00023141"/>
    </source>
</evidence>
<dbReference type="CDD" id="cd04724">
    <property type="entry name" value="Tryptophan_synthase_alpha"/>
    <property type="match status" value="1"/>
</dbReference>
<comment type="catalytic activity">
    <reaction evidence="7 8">
        <text>(1S,2R)-1-C-(indol-3-yl)glycerol 3-phosphate + L-serine = D-glyceraldehyde 3-phosphate + L-tryptophan + H2O</text>
        <dbReference type="Rhea" id="RHEA:10532"/>
        <dbReference type="ChEBI" id="CHEBI:15377"/>
        <dbReference type="ChEBI" id="CHEBI:33384"/>
        <dbReference type="ChEBI" id="CHEBI:57912"/>
        <dbReference type="ChEBI" id="CHEBI:58866"/>
        <dbReference type="ChEBI" id="CHEBI:59776"/>
        <dbReference type="EC" id="4.2.1.20"/>
    </reaction>
</comment>
<comment type="similarity">
    <text evidence="8 9">Belongs to the TrpA family.</text>
</comment>
<comment type="subunit">
    <text evidence="2 8">Tetramer of two alpha and two beta chains.</text>
</comment>
<comment type="caution">
    <text evidence="10">The sequence shown here is derived from an EMBL/GenBank/DDBJ whole genome shotgun (WGS) entry which is preliminary data.</text>
</comment>
<dbReference type="Gene3D" id="3.20.20.70">
    <property type="entry name" value="Aldolase class I"/>
    <property type="match status" value="1"/>
</dbReference>